<dbReference type="SUPFAM" id="SSF55048">
    <property type="entry name" value="Probable ACP-binding domain of malonyl-CoA ACP transacylase"/>
    <property type="match status" value="1"/>
</dbReference>
<dbReference type="SMART" id="SM00827">
    <property type="entry name" value="PKS_AT"/>
    <property type="match status" value="1"/>
</dbReference>
<dbReference type="PROSITE" id="PS00606">
    <property type="entry name" value="KS3_1"/>
    <property type="match status" value="1"/>
</dbReference>
<dbReference type="SUPFAM" id="SSF53901">
    <property type="entry name" value="Thiolase-like"/>
    <property type="match status" value="1"/>
</dbReference>
<dbReference type="InterPro" id="IPR014043">
    <property type="entry name" value="Acyl_transferase_dom"/>
</dbReference>
<dbReference type="InterPro" id="IPR009081">
    <property type="entry name" value="PP-bd_ACP"/>
</dbReference>
<feature type="compositionally biased region" description="Pro residues" evidence="4">
    <location>
        <begin position="1138"/>
        <end position="1147"/>
    </location>
</feature>
<dbReference type="Pfam" id="PF16197">
    <property type="entry name" value="KAsynt_C_assoc"/>
    <property type="match status" value="1"/>
</dbReference>
<keyword evidence="2" id="KW-0597">Phosphoprotein</keyword>
<dbReference type="InterPro" id="IPR032821">
    <property type="entry name" value="PKS_assoc"/>
</dbReference>
<dbReference type="Gene3D" id="3.40.366.10">
    <property type="entry name" value="Malonyl-Coenzyme A Acyl Carrier Protein, domain 2"/>
    <property type="match status" value="1"/>
</dbReference>
<dbReference type="PANTHER" id="PTHR43074">
    <property type="entry name" value="OMEGA-3 POLYUNSATURATED FATTY ACID SYNTHASE PFAB-RELATED"/>
    <property type="match status" value="1"/>
</dbReference>
<evidence type="ECO:0000256" key="2">
    <source>
        <dbReference type="ARBA" id="ARBA00022553"/>
    </source>
</evidence>
<evidence type="ECO:0000259" key="6">
    <source>
        <dbReference type="PROSITE" id="PS52004"/>
    </source>
</evidence>
<feature type="compositionally biased region" description="Pro residues" evidence="4">
    <location>
        <begin position="1156"/>
        <end position="1167"/>
    </location>
</feature>
<dbReference type="InterPro" id="IPR016039">
    <property type="entry name" value="Thiolase-like"/>
</dbReference>
<feature type="compositionally biased region" description="Pro residues" evidence="4">
    <location>
        <begin position="1177"/>
        <end position="1195"/>
    </location>
</feature>
<dbReference type="Pfam" id="PF00550">
    <property type="entry name" value="PP-binding"/>
    <property type="match status" value="1"/>
</dbReference>
<evidence type="ECO:0000256" key="4">
    <source>
        <dbReference type="SAM" id="MobiDB-lite"/>
    </source>
</evidence>
<feature type="domain" description="Ketosynthase family 3 (KS3)" evidence="6">
    <location>
        <begin position="11"/>
        <end position="468"/>
    </location>
</feature>
<gene>
    <name evidence="7" type="ORF">GCM10009533_41110</name>
</gene>
<dbReference type="SUPFAM" id="SSF52151">
    <property type="entry name" value="FabD/lysophospholipase-like"/>
    <property type="match status" value="1"/>
</dbReference>
<feature type="region of interest" description="Disordered" evidence="4">
    <location>
        <begin position="949"/>
        <end position="1061"/>
    </location>
</feature>
<dbReference type="InterPro" id="IPR014031">
    <property type="entry name" value="Ketoacyl_synth_C"/>
</dbReference>
<dbReference type="Proteomes" id="UP001500729">
    <property type="component" value="Unassembled WGS sequence"/>
</dbReference>
<name>A0ABN1D947_SACER</name>
<proteinExistence type="predicted"/>
<dbReference type="InterPro" id="IPR018201">
    <property type="entry name" value="Ketoacyl_synth_AS"/>
</dbReference>
<dbReference type="SMART" id="SM00825">
    <property type="entry name" value="PKS_KS"/>
    <property type="match status" value="1"/>
</dbReference>
<sequence>MTPTAQRRLADNPVAVVGLGALFPRSGDLGEFWSNVVEARDCIEEVPESHWRIDDHYDPDPEAPDKTYCKRGGFVPTVDFDPMEFGLPPNMLEVTDVLQLLSLVVAKQTLDDAGVRGAEWYDPSRTGAVLGVTGANSLTQPLATRLQTPVLKEVVRSCGLTEQDADAIADKFTRAFAPWEENSFPGMLGNVVAGRLANRFDFGGKNCTVDAACASSLAAVDMAVDELVSGRADLMVTGGCDAENTILMYLCFSKTPAFSRSGRIRPFDESSDGTLIGEGMGMLALKRLEDAERDGDRVYSVLRGMGSASDGRSKSIYAPRKEGQVLALRRAYQDAGFGPDQVGLVECHGTGTAVGDLTELSALREVYAAESDDTQFAAVGSVKSQIGHTKAAAGAASLIKVSLALHEKVLAPTINVEQPRRDADFANSPFHVAARTRPWVHDPDRPVRRAAVSSFGFGGTNFHAVLEEHAATSSTRRLHPGTRVHVWHAPTADELLDALRQDAEGIDPQEPVPAEDARLAVVATDEHELASLREQSIERLSSEPGQESFDLPGGAHYRSRSLVGSERGGKVAALFAGQGSQYVGMGARAAVAVPPVRAAFDAASASTALGRVVFPPPAFDEETGKAQQEELRRTEHAQPAIGALSSGQHRFLAELGFRADGALGHSFGELTALWAAGSLDDDGFHRLARARGRAMAVSPDGGADPGTMAAVSAGPERVRELLDGHDDVVVCNLNAPDQTVVGGGTEAVGEFVSAARDAGVDVRPLPVSGAFHTRYVAHAVEPFAAEVAGVAVREPAFPVYADTAGASYGPDEEANRDVLVGQLTSTLSFAPRLEQLHDDGFRVFVEFGPRSLLSGMVRRTLADRGDVVVLSADAGPDRDGDRALKQLAARLVVLGAPLTRLNRYAAEPARREPGKGMTIPLNGVNHVSEARREAYREALQNGYRVDQQGGAAAQTGNGDAPPPPANGHARQSNGHAPAQASNGQVARQQSNGHAPAQASNGQVARQQSDGHAPAQQSDGHAPAQQSDGQVARQHNGQASGQQPADDRQPAAHDGVPAAFGPGSVAAEHMAAHREFLDGQLRVAQQLSSMLQRESEQGPRDGMISGISAVAQQSVTVGESHMHASDVLRGFAEMETGAPPSPAVPPRRMPTAYSDQPAPPAQPAAPAPEPEEQIALPTPAPEPAPAPVPPQAPEPPQQAGDAVAPAEPARTASGEPESGGGPADAEEVRRTLLDIVAAKTGYPADMLDPGMDVEADLGIDSIKRVEIMGGLRERFPAMPEPSPEELAELRTLDDIVGLIASAGASEGGQAQAPKA</sequence>
<dbReference type="InterPro" id="IPR052568">
    <property type="entry name" value="PKS-FAS_Synthase"/>
</dbReference>
<dbReference type="InterPro" id="IPR020841">
    <property type="entry name" value="PKS_Beta-ketoAc_synthase_dom"/>
</dbReference>
<dbReference type="Pfam" id="PF00109">
    <property type="entry name" value="ketoacyl-synt"/>
    <property type="match status" value="1"/>
</dbReference>
<dbReference type="InterPro" id="IPR014030">
    <property type="entry name" value="Ketoacyl_synth_N"/>
</dbReference>
<dbReference type="Pfam" id="PF02801">
    <property type="entry name" value="Ketoacyl-synt_C"/>
    <property type="match status" value="1"/>
</dbReference>
<feature type="domain" description="Carrier" evidence="5">
    <location>
        <begin position="1222"/>
        <end position="1302"/>
    </location>
</feature>
<dbReference type="CDD" id="cd00833">
    <property type="entry name" value="PKS"/>
    <property type="match status" value="1"/>
</dbReference>
<dbReference type="Pfam" id="PF00698">
    <property type="entry name" value="Acyl_transf_1"/>
    <property type="match status" value="1"/>
</dbReference>
<keyword evidence="3" id="KW-0808">Transferase</keyword>
<feature type="region of interest" description="Disordered" evidence="4">
    <location>
        <begin position="1133"/>
        <end position="1227"/>
    </location>
</feature>
<dbReference type="Gene3D" id="3.40.47.10">
    <property type="match status" value="1"/>
</dbReference>
<reference evidence="7 8" key="1">
    <citation type="journal article" date="2019" name="Int. J. Syst. Evol. Microbiol.">
        <title>The Global Catalogue of Microorganisms (GCM) 10K type strain sequencing project: providing services to taxonomists for standard genome sequencing and annotation.</title>
        <authorList>
            <consortium name="The Broad Institute Genomics Platform"/>
            <consortium name="The Broad Institute Genome Sequencing Center for Infectious Disease"/>
            <person name="Wu L."/>
            <person name="Ma J."/>
        </authorList>
    </citation>
    <scope>NUCLEOTIDE SEQUENCE [LARGE SCALE GENOMIC DNA]</scope>
    <source>
        <strain evidence="7 8">JCM 10303</strain>
    </source>
</reference>
<feature type="compositionally biased region" description="Polar residues" evidence="4">
    <location>
        <begin position="969"/>
        <end position="1042"/>
    </location>
</feature>
<evidence type="ECO:0008006" key="9">
    <source>
        <dbReference type="Google" id="ProtNLM"/>
    </source>
</evidence>
<keyword evidence="8" id="KW-1185">Reference proteome</keyword>
<evidence type="ECO:0000313" key="8">
    <source>
        <dbReference type="Proteomes" id="UP001500729"/>
    </source>
</evidence>
<dbReference type="InterPro" id="IPR001227">
    <property type="entry name" value="Ac_transferase_dom_sf"/>
</dbReference>
<comment type="caution">
    <text evidence="7">The sequence shown here is derived from an EMBL/GenBank/DDBJ whole genome shotgun (WGS) entry which is preliminary data.</text>
</comment>
<evidence type="ECO:0000256" key="1">
    <source>
        <dbReference type="ARBA" id="ARBA00022450"/>
    </source>
</evidence>
<evidence type="ECO:0000256" key="3">
    <source>
        <dbReference type="ARBA" id="ARBA00022679"/>
    </source>
</evidence>
<dbReference type="InterPro" id="IPR016036">
    <property type="entry name" value="Malonyl_transacylase_ACP-bd"/>
</dbReference>
<dbReference type="InterPro" id="IPR004432">
    <property type="entry name" value="Omega_3_polyunsat_FA_synth"/>
</dbReference>
<dbReference type="InterPro" id="IPR036736">
    <property type="entry name" value="ACP-like_sf"/>
</dbReference>
<dbReference type="PANTHER" id="PTHR43074:SF1">
    <property type="entry name" value="BETA-KETOACYL SYNTHASE FAMILY PROTEIN-RELATED"/>
    <property type="match status" value="1"/>
</dbReference>
<accession>A0ABN1D947</accession>
<dbReference type="PROSITE" id="PS50075">
    <property type="entry name" value="CARRIER"/>
    <property type="match status" value="1"/>
</dbReference>
<organism evidence="7 8">
    <name type="scientific">Saccharopolyspora erythraea</name>
    <name type="common">Streptomyces erythraeus</name>
    <dbReference type="NCBI Taxonomy" id="1836"/>
    <lineage>
        <taxon>Bacteria</taxon>
        <taxon>Bacillati</taxon>
        <taxon>Actinomycetota</taxon>
        <taxon>Actinomycetes</taxon>
        <taxon>Pseudonocardiales</taxon>
        <taxon>Pseudonocardiaceae</taxon>
        <taxon>Saccharopolyspora</taxon>
    </lineage>
</organism>
<dbReference type="EMBL" id="BAAAGS010000028">
    <property type="protein sequence ID" value="GAA0537689.1"/>
    <property type="molecule type" value="Genomic_DNA"/>
</dbReference>
<dbReference type="RefSeq" id="WP_009945670.1">
    <property type="nucleotide sequence ID" value="NZ_BAAAGS010000028.1"/>
</dbReference>
<dbReference type="Gene3D" id="1.10.1200.10">
    <property type="entry name" value="ACP-like"/>
    <property type="match status" value="1"/>
</dbReference>
<dbReference type="NCBIfam" id="TIGR02813">
    <property type="entry name" value="omega_3_PfaA"/>
    <property type="match status" value="1"/>
</dbReference>
<dbReference type="Gene3D" id="3.30.70.250">
    <property type="entry name" value="Malonyl-CoA ACP transacylase, ACP-binding"/>
    <property type="match status" value="1"/>
</dbReference>
<evidence type="ECO:0000259" key="5">
    <source>
        <dbReference type="PROSITE" id="PS50075"/>
    </source>
</evidence>
<dbReference type="PROSITE" id="PS52004">
    <property type="entry name" value="KS3_2"/>
    <property type="match status" value="1"/>
</dbReference>
<evidence type="ECO:0000313" key="7">
    <source>
        <dbReference type="EMBL" id="GAA0537689.1"/>
    </source>
</evidence>
<dbReference type="SUPFAM" id="SSF47336">
    <property type="entry name" value="ACP-like"/>
    <property type="match status" value="1"/>
</dbReference>
<protein>
    <recommendedName>
        <fullName evidence="9">Polyketide-type polyunsaturated fatty acid synthase PfaA</fullName>
    </recommendedName>
</protein>
<dbReference type="InterPro" id="IPR016035">
    <property type="entry name" value="Acyl_Trfase/lysoPLipase"/>
</dbReference>
<keyword evidence="1" id="KW-0596">Phosphopantetheine</keyword>